<organism evidence="3">
    <name type="scientific">Schizophyllum commune (strain H4-8 / FGSC 9210)</name>
    <name type="common">Split gill fungus</name>
    <dbReference type="NCBI Taxonomy" id="578458"/>
    <lineage>
        <taxon>Eukaryota</taxon>
        <taxon>Fungi</taxon>
        <taxon>Dikarya</taxon>
        <taxon>Basidiomycota</taxon>
        <taxon>Agaricomycotina</taxon>
        <taxon>Agaricomycetes</taxon>
        <taxon>Agaricomycetidae</taxon>
        <taxon>Agaricales</taxon>
        <taxon>Schizophyllaceae</taxon>
        <taxon>Schizophyllum</taxon>
    </lineage>
</organism>
<dbReference type="Pfam" id="PF18803">
    <property type="entry name" value="CxC2"/>
    <property type="match status" value="1"/>
</dbReference>
<dbReference type="InterPro" id="IPR040521">
    <property type="entry name" value="KDZ"/>
</dbReference>
<gene>
    <name evidence="2" type="ORF">SCHCODRAFT_79605</name>
</gene>
<dbReference type="Pfam" id="PF18758">
    <property type="entry name" value="KDZ"/>
    <property type="match status" value="2"/>
</dbReference>
<dbReference type="InterPro" id="IPR041457">
    <property type="entry name" value="CxC2_KDZ-assoc"/>
</dbReference>
<evidence type="ECO:0000313" key="2">
    <source>
        <dbReference type="EMBL" id="EFI91848.1"/>
    </source>
</evidence>
<sequence length="768" mass="87465">MRIGWWPGSVKNPQTVASISCLRLFHKLNAVSKISQYEFYRGIERLTDNTGNLKMPVSHWRQWVLPFVNFIAQDANFRLANAMRSSEARNPVLGDGWGYFVGRASYMDYVRSFANEEDISTCSGFAAVFLANLKRVRGLRATGAHSFCNMTYVLASALAHEQVQHIVYSYDVACVFDKNLRERISTLPDHLQQRIADLVFSFFVPNFHLPAHRAPCHAPYSFHFAPGVGRTHGETVEENWFIMNKAAAQTKPMGPGTRQLTLEDHAGCHDHESSVSLGRLLPRRLVRTIQSFMSSYDEYEQLRDGIEKRNPALVAEWIALEKKWQEDRSSTTCPYEHATQVQNLKDAELVLQQQEMQRTPDGTAVVQEVTVTAFIKLGIDIQHAQRLLVIDLKAAGPQPTSTQQLDVLKKRAKLRKSIDKFRSWQRIYMPSLADHLSHNDLNTYGKVIDETEHMRLFLPSELSDAARNSACAPGVVTTETTLRAAEAEQSLEDLRRALRIKTATNQFRQANVRHISMATRAHTAFDKIAKRVHIAKMRYRFARNCLVHLRGPGEWERQLRPLNDEDIRALNERALTAEERAERERARALGHDVDWAASDGVVLEGVVNAGEGSRRLSWIWYMDPGQAAITDHNLNDALRVEFLKSKARRDRDREEIQLLLEEMRRTIASLDYDSEQWSERAGLRQGCDDALADGLRSYAMEQAAWRSERAALLEMKWKPVQDAARLALDLHFDNLGQLTDEDAAQELQDTLDGVDKDDTEDFGEDVDI</sequence>
<dbReference type="EMBL" id="GL377315">
    <property type="protein sequence ID" value="EFI91848.1"/>
    <property type="molecule type" value="Genomic_DNA"/>
</dbReference>
<dbReference type="AlphaFoldDB" id="D8QJP9"/>
<dbReference type="VEuPathDB" id="FungiDB:SCHCODRAFT_01163888"/>
<dbReference type="HOGENOM" id="CLU_003703_13_0_1"/>
<dbReference type="eggNOG" id="ENOG502SJXV">
    <property type="taxonomic scope" value="Eukaryota"/>
</dbReference>
<reference evidence="2 3" key="1">
    <citation type="journal article" date="2010" name="Nat. Biotechnol.">
        <title>Genome sequence of the model mushroom Schizophyllum commune.</title>
        <authorList>
            <person name="Ohm R.A."/>
            <person name="de Jong J.F."/>
            <person name="Lugones L.G."/>
            <person name="Aerts A."/>
            <person name="Kothe E."/>
            <person name="Stajich J.E."/>
            <person name="de Vries R.P."/>
            <person name="Record E."/>
            <person name="Levasseur A."/>
            <person name="Baker S.E."/>
            <person name="Bartholomew K.A."/>
            <person name="Coutinho P.M."/>
            <person name="Erdmann S."/>
            <person name="Fowler T.J."/>
            <person name="Gathman A.C."/>
            <person name="Lombard V."/>
            <person name="Henrissat B."/>
            <person name="Knabe N."/>
            <person name="Kuees U."/>
            <person name="Lilly W.W."/>
            <person name="Lindquist E."/>
            <person name="Lucas S."/>
            <person name="Magnuson J.K."/>
            <person name="Piumi F."/>
            <person name="Raudaskoski M."/>
            <person name="Salamov A."/>
            <person name="Schmutz J."/>
            <person name="Schwarze F.W.M.R."/>
            <person name="vanKuyk P.A."/>
            <person name="Horton J.S."/>
            <person name="Grigoriev I.V."/>
            <person name="Woesten H.A.B."/>
        </authorList>
    </citation>
    <scope>NUCLEOTIDE SEQUENCE [LARGE SCALE GENOMIC DNA]</scope>
    <source>
        <strain evidence="3">H4-8 / FGSC 9210</strain>
    </source>
</reference>
<dbReference type="OMA" id="HERREWA"/>
<dbReference type="Proteomes" id="UP000007431">
    <property type="component" value="Unassembled WGS sequence"/>
</dbReference>
<accession>D8QJP9</accession>
<name>D8QJP9_SCHCM</name>
<keyword evidence="3" id="KW-1185">Reference proteome</keyword>
<feature type="domain" description="CxC2-like cysteine cluster KDZ transposase-associated" evidence="1">
    <location>
        <begin position="1"/>
        <end position="51"/>
    </location>
</feature>
<evidence type="ECO:0000259" key="1">
    <source>
        <dbReference type="Pfam" id="PF18803"/>
    </source>
</evidence>
<proteinExistence type="predicted"/>
<evidence type="ECO:0000313" key="3">
    <source>
        <dbReference type="Proteomes" id="UP000007431"/>
    </source>
</evidence>
<protein>
    <recommendedName>
        <fullName evidence="1">CxC2-like cysteine cluster KDZ transposase-associated domain-containing protein</fullName>
    </recommendedName>
</protein>
<dbReference type="InParanoid" id="D8QJP9"/>